<evidence type="ECO:0000256" key="10">
    <source>
        <dbReference type="ARBA" id="ARBA00030399"/>
    </source>
</evidence>
<dbReference type="PANTHER" id="PTHR22807:SF53">
    <property type="entry name" value="RIBOSOMAL RNA SMALL SUBUNIT METHYLTRANSFERASE B-RELATED"/>
    <property type="match status" value="1"/>
</dbReference>
<evidence type="ECO:0000256" key="9">
    <source>
        <dbReference type="ARBA" id="ARBA00022884"/>
    </source>
</evidence>
<dbReference type="GO" id="GO:0008649">
    <property type="term" value="F:rRNA methyltransferase activity"/>
    <property type="evidence" value="ECO:0007669"/>
    <property type="project" value="InterPro"/>
</dbReference>
<dbReference type="PROSITE" id="PS51686">
    <property type="entry name" value="SAM_MT_RSMB_NOP"/>
    <property type="match status" value="1"/>
</dbReference>
<name>A0A5J4L0Z6_9ZZZZ</name>
<comment type="catalytic activity">
    <reaction evidence="12">
        <text>cytidine(967) in 16S rRNA + S-adenosyl-L-methionine = 5-methylcytidine(967) in 16S rRNA + S-adenosyl-L-homocysteine + H(+)</text>
        <dbReference type="Rhea" id="RHEA:42748"/>
        <dbReference type="Rhea" id="RHEA-COMP:10219"/>
        <dbReference type="Rhea" id="RHEA-COMP:10220"/>
        <dbReference type="ChEBI" id="CHEBI:15378"/>
        <dbReference type="ChEBI" id="CHEBI:57856"/>
        <dbReference type="ChEBI" id="CHEBI:59789"/>
        <dbReference type="ChEBI" id="CHEBI:74483"/>
        <dbReference type="ChEBI" id="CHEBI:82748"/>
        <dbReference type="EC" id="2.1.1.176"/>
    </reaction>
</comment>
<dbReference type="InterPro" id="IPR023267">
    <property type="entry name" value="RCMT"/>
</dbReference>
<dbReference type="EC" id="2.1.1.176" evidence="3"/>
<accession>A0A5J4L0Z6</accession>
<evidence type="ECO:0000256" key="11">
    <source>
        <dbReference type="ARBA" id="ARBA00031088"/>
    </source>
</evidence>
<dbReference type="GO" id="GO:0006355">
    <property type="term" value="P:regulation of DNA-templated transcription"/>
    <property type="evidence" value="ECO:0007669"/>
    <property type="project" value="InterPro"/>
</dbReference>
<reference evidence="14" key="1">
    <citation type="submission" date="2019-10" db="EMBL/GenBank/DDBJ databases">
        <title>Metagenomic sequencing of thiosulfate-disproportionating enrichment culture.</title>
        <authorList>
            <person name="Umezawa K."/>
            <person name="Kojima H."/>
            <person name="Fukui M."/>
        </authorList>
    </citation>
    <scope>NUCLEOTIDE SEQUENCE</scope>
    <source>
        <strain evidence="14">45J</strain>
    </source>
</reference>
<evidence type="ECO:0000313" key="14">
    <source>
        <dbReference type="EMBL" id="GER93905.1"/>
    </source>
</evidence>
<evidence type="ECO:0000256" key="6">
    <source>
        <dbReference type="ARBA" id="ARBA00022603"/>
    </source>
</evidence>
<evidence type="ECO:0000259" key="13">
    <source>
        <dbReference type="PROSITE" id="PS51686"/>
    </source>
</evidence>
<gene>
    <name evidence="14" type="ORF">A45J_1663</name>
</gene>
<dbReference type="Gene3D" id="1.10.940.10">
    <property type="entry name" value="NusB-like"/>
    <property type="match status" value="1"/>
</dbReference>
<dbReference type="InterPro" id="IPR049560">
    <property type="entry name" value="MeTrfase_RsmB-F_NOP2_cat"/>
</dbReference>
<evidence type="ECO:0000256" key="8">
    <source>
        <dbReference type="ARBA" id="ARBA00022691"/>
    </source>
</evidence>
<dbReference type="InterPro" id="IPR001678">
    <property type="entry name" value="MeTrfase_RsmB-F_NOP2_dom"/>
</dbReference>
<evidence type="ECO:0000256" key="4">
    <source>
        <dbReference type="ARBA" id="ARBA00022490"/>
    </source>
</evidence>
<keyword evidence="6 14" id="KW-0489">Methyltransferase</keyword>
<dbReference type="NCBIfam" id="TIGR00563">
    <property type="entry name" value="rsmB"/>
    <property type="match status" value="1"/>
</dbReference>
<dbReference type="InterPro" id="IPR035926">
    <property type="entry name" value="NusB-like_sf"/>
</dbReference>
<dbReference type="CDD" id="cd02440">
    <property type="entry name" value="AdoMet_MTases"/>
    <property type="match status" value="1"/>
</dbReference>
<evidence type="ECO:0000256" key="5">
    <source>
        <dbReference type="ARBA" id="ARBA00022552"/>
    </source>
</evidence>
<dbReference type="InterPro" id="IPR054728">
    <property type="entry name" value="RsmB-like_ferredoxin"/>
</dbReference>
<evidence type="ECO:0000256" key="7">
    <source>
        <dbReference type="ARBA" id="ARBA00022679"/>
    </source>
</evidence>
<sequence length="434" mass="50503">MNTRQLAITALNKIFNKGRKPKEAIDELSINLDKRDRAFLMEIVYGVLRYRDYLDWMLKNFLKRPSGLSHNTLNNLRVAVYQLKYMRVPEWAVVDEAVNLERFNQGKRALVNAVLRNFLRHKEEIKYPPKDDSVEYISITTSHPRWLVQRWIKRFGFNEALKLAEANNRIAPVVLRAESAGKREEILKRFVEKGIEAYPTEFSPVGIVLKEFPSTEFLTHNLFFQDEAAQLVTYLLNPLPHEKVLDACAAPGGKTTHIAQMMKDSGEIAAVEAEEKRMKQLEENISRLRLKSIKIIHGNAMDLNKIDYFDRILLDAPCSSTGVIRRNPDVKYRHSGKDLIRYRENQLNMLKIVSRFLKRGGIMVYSVCSTEPEEGEDVIKEFLHDHPNFSIIKGDYDFLRHFEVLYAEGYLVYRTFPHRHNMDGFFAARLKKIA</sequence>
<evidence type="ECO:0000256" key="2">
    <source>
        <dbReference type="ARBA" id="ARBA00004496"/>
    </source>
</evidence>
<dbReference type="PRINTS" id="PR02008">
    <property type="entry name" value="RCMTFAMILY"/>
</dbReference>
<dbReference type="GO" id="GO:0005737">
    <property type="term" value="C:cytoplasm"/>
    <property type="evidence" value="ECO:0007669"/>
    <property type="project" value="UniProtKB-SubCell"/>
</dbReference>
<keyword evidence="5" id="KW-0698">rRNA processing</keyword>
<evidence type="ECO:0000256" key="1">
    <source>
        <dbReference type="ARBA" id="ARBA00002724"/>
    </source>
</evidence>
<dbReference type="PANTHER" id="PTHR22807">
    <property type="entry name" value="NOP2 YEAST -RELATED NOL1/NOP2/FMU SUN DOMAIN-CONTAINING"/>
    <property type="match status" value="1"/>
</dbReference>
<keyword evidence="8" id="KW-0949">S-adenosyl-L-methionine</keyword>
<comment type="function">
    <text evidence="1">Specifically methylates the cytosine at position 967 (m5C967) of 16S rRNA.</text>
</comment>
<dbReference type="AlphaFoldDB" id="A0A5J4L0Z6"/>
<evidence type="ECO:0000256" key="3">
    <source>
        <dbReference type="ARBA" id="ARBA00012140"/>
    </source>
</evidence>
<evidence type="ECO:0000256" key="12">
    <source>
        <dbReference type="ARBA" id="ARBA00047283"/>
    </source>
</evidence>
<dbReference type="InterPro" id="IPR006027">
    <property type="entry name" value="NusB_RsmB_TIM44"/>
</dbReference>
<keyword evidence="9" id="KW-0694">RNA-binding</keyword>
<comment type="caution">
    <text evidence="14">The sequence shown here is derived from an EMBL/GenBank/DDBJ whole genome shotgun (WGS) entry which is preliminary data.</text>
</comment>
<keyword evidence="7 14" id="KW-0808">Transferase</keyword>
<comment type="subcellular location">
    <subcellularLocation>
        <location evidence="2">Cytoplasm</location>
    </subcellularLocation>
</comment>
<dbReference type="Gene3D" id="3.40.50.150">
    <property type="entry name" value="Vaccinia Virus protein VP39"/>
    <property type="match status" value="1"/>
</dbReference>
<keyword evidence="4" id="KW-0963">Cytoplasm</keyword>
<dbReference type="FunFam" id="3.40.50.150:FF:000022">
    <property type="entry name" value="Ribosomal RNA small subunit methyltransferase B"/>
    <property type="match status" value="1"/>
</dbReference>
<dbReference type="InterPro" id="IPR004573">
    <property type="entry name" value="rRNA_ssu_MeTfrase_B"/>
</dbReference>
<organism evidence="14">
    <name type="scientific">hot springs metagenome</name>
    <dbReference type="NCBI Taxonomy" id="433727"/>
    <lineage>
        <taxon>unclassified sequences</taxon>
        <taxon>metagenomes</taxon>
        <taxon>ecological metagenomes</taxon>
    </lineage>
</organism>
<protein>
    <recommendedName>
        <fullName evidence="3">16S rRNA (cytosine(967)-C(5))-methyltransferase</fullName>
        <ecNumber evidence="3">2.1.1.176</ecNumber>
    </recommendedName>
    <alternativeName>
        <fullName evidence="10">16S rRNA m5C967 methyltransferase</fullName>
    </alternativeName>
    <alternativeName>
        <fullName evidence="11">rRNA (cytosine-C(5)-)-methyltransferase RsmB</fullName>
    </alternativeName>
</protein>
<dbReference type="Pfam" id="PF01189">
    <property type="entry name" value="Methyltr_RsmB-F"/>
    <property type="match status" value="1"/>
</dbReference>
<dbReference type="SUPFAM" id="SSF53335">
    <property type="entry name" value="S-adenosyl-L-methionine-dependent methyltransferases"/>
    <property type="match status" value="1"/>
</dbReference>
<dbReference type="Pfam" id="PF22458">
    <property type="entry name" value="RsmF-B_ferredox"/>
    <property type="match status" value="1"/>
</dbReference>
<dbReference type="EMBL" id="BLAB01000001">
    <property type="protein sequence ID" value="GER93905.1"/>
    <property type="molecule type" value="Genomic_DNA"/>
</dbReference>
<dbReference type="InterPro" id="IPR029063">
    <property type="entry name" value="SAM-dependent_MTases_sf"/>
</dbReference>
<feature type="domain" description="SAM-dependent MTase RsmB/NOP-type" evidence="13">
    <location>
        <begin position="149"/>
        <end position="433"/>
    </location>
</feature>
<dbReference type="GO" id="GO:0003723">
    <property type="term" value="F:RNA binding"/>
    <property type="evidence" value="ECO:0007669"/>
    <property type="project" value="UniProtKB-KW"/>
</dbReference>
<dbReference type="Pfam" id="PF01029">
    <property type="entry name" value="NusB"/>
    <property type="match status" value="1"/>
</dbReference>
<dbReference type="Gene3D" id="3.30.70.1170">
    <property type="entry name" value="Sun protein, domain 3"/>
    <property type="match status" value="1"/>
</dbReference>
<dbReference type="SUPFAM" id="SSF48013">
    <property type="entry name" value="NusB-like"/>
    <property type="match status" value="1"/>
</dbReference>
<proteinExistence type="predicted"/>
<dbReference type="NCBIfam" id="NF011494">
    <property type="entry name" value="PRK14902.1"/>
    <property type="match status" value="1"/>
</dbReference>